<evidence type="ECO:0000313" key="1">
    <source>
        <dbReference type="EMBL" id="KAG1770315.1"/>
    </source>
</evidence>
<name>A0A9P7CYA7_9AGAM</name>
<dbReference type="Proteomes" id="UP000714275">
    <property type="component" value="Unassembled WGS sequence"/>
</dbReference>
<comment type="caution">
    <text evidence="1">The sequence shown here is derived from an EMBL/GenBank/DDBJ whole genome shotgun (WGS) entry which is preliminary data.</text>
</comment>
<dbReference type="EMBL" id="JABBWD010000066">
    <property type="protein sequence ID" value="KAG1770315.1"/>
    <property type="molecule type" value="Genomic_DNA"/>
</dbReference>
<dbReference type="Pfam" id="PF18758">
    <property type="entry name" value="KDZ"/>
    <property type="match status" value="1"/>
</dbReference>
<organism evidence="1 2">
    <name type="scientific">Suillus placidus</name>
    <dbReference type="NCBI Taxonomy" id="48579"/>
    <lineage>
        <taxon>Eukaryota</taxon>
        <taxon>Fungi</taxon>
        <taxon>Dikarya</taxon>
        <taxon>Basidiomycota</taxon>
        <taxon>Agaricomycotina</taxon>
        <taxon>Agaricomycetes</taxon>
        <taxon>Agaricomycetidae</taxon>
        <taxon>Boletales</taxon>
        <taxon>Suillineae</taxon>
        <taxon>Suillaceae</taxon>
        <taxon>Suillus</taxon>
    </lineage>
</organism>
<dbReference type="InterPro" id="IPR040521">
    <property type="entry name" value="KDZ"/>
</dbReference>
<evidence type="ECO:0000313" key="2">
    <source>
        <dbReference type="Proteomes" id="UP000714275"/>
    </source>
</evidence>
<keyword evidence="2" id="KW-1185">Reference proteome</keyword>
<protein>
    <submittedName>
        <fullName evidence="1">Uncharacterized protein</fullName>
    </submittedName>
</protein>
<gene>
    <name evidence="1" type="ORF">EV702DRAFT_978258</name>
</gene>
<dbReference type="OrthoDB" id="3251205at2759"/>
<sequence length="267" mass="31018">MVGAFHGHAHNRRSQLDWHPMYIEGTGQTEGERCEHIFSSSNELARSTRHASRFHRHQTIEEHFAFWDEDKYAALSHFLRNHYQEALTLIHTLTIELSAVKQALNLTDADFIRFRADEKSYLESLKEPPLQDRLQIRYVQVLNELAERRLEWVRAREAANQALTDVATGDLHQINTAITQARIQVDAAYAKLQNTEALTSHIETQLAIEERWTVGGDNYKKYKEEASLQKYHVALNELERLVVMRLFELSKLSLSGTGKSTLWYLKF</sequence>
<reference evidence="1" key="1">
    <citation type="journal article" date="2020" name="New Phytol.">
        <title>Comparative genomics reveals dynamic genome evolution in host specialist ectomycorrhizal fungi.</title>
        <authorList>
            <person name="Lofgren L.A."/>
            <person name="Nguyen N.H."/>
            <person name="Vilgalys R."/>
            <person name="Ruytinx J."/>
            <person name="Liao H.L."/>
            <person name="Branco S."/>
            <person name="Kuo A."/>
            <person name="LaButti K."/>
            <person name="Lipzen A."/>
            <person name="Andreopoulos W."/>
            <person name="Pangilinan J."/>
            <person name="Riley R."/>
            <person name="Hundley H."/>
            <person name="Na H."/>
            <person name="Barry K."/>
            <person name="Grigoriev I.V."/>
            <person name="Stajich J.E."/>
            <person name="Kennedy P.G."/>
        </authorList>
    </citation>
    <scope>NUCLEOTIDE SEQUENCE</scope>
    <source>
        <strain evidence="1">DOB743</strain>
    </source>
</reference>
<accession>A0A9P7CYA7</accession>
<proteinExistence type="predicted"/>
<dbReference type="AlphaFoldDB" id="A0A9P7CYA7"/>